<accession>A0A9Q3D072</accession>
<comment type="caution">
    <text evidence="1">The sequence shown here is derived from an EMBL/GenBank/DDBJ whole genome shotgun (WGS) entry which is preliminary data.</text>
</comment>
<dbReference type="Proteomes" id="UP000765509">
    <property type="component" value="Unassembled WGS sequence"/>
</dbReference>
<dbReference type="AlphaFoldDB" id="A0A9Q3D072"/>
<name>A0A9Q3D072_9BASI</name>
<reference evidence="1" key="1">
    <citation type="submission" date="2021-03" db="EMBL/GenBank/DDBJ databases">
        <title>Draft genome sequence of rust myrtle Austropuccinia psidii MF-1, a brazilian biotype.</title>
        <authorList>
            <person name="Quecine M.C."/>
            <person name="Pachon D.M.R."/>
            <person name="Bonatelli M.L."/>
            <person name="Correr F.H."/>
            <person name="Franceschini L.M."/>
            <person name="Leite T.F."/>
            <person name="Margarido G.R.A."/>
            <person name="Almeida C.A."/>
            <person name="Ferrarezi J.A."/>
            <person name="Labate C.A."/>
        </authorList>
    </citation>
    <scope>NUCLEOTIDE SEQUENCE</scope>
    <source>
        <strain evidence="1">MF-1</strain>
    </source>
</reference>
<dbReference type="EMBL" id="AVOT02011909">
    <property type="protein sequence ID" value="MBW0493083.1"/>
    <property type="molecule type" value="Genomic_DNA"/>
</dbReference>
<sequence length="301" mass="32534">MVSVTDRSFASDLTPVSPTDSGTHLVYLAQYCNCAGRRFLSFSHLAFAILTQLYQLLDSDLELDDIAKRSTVGAVACWPQGWPQPGCHDAPPGAIAQPRRHPYLRPTNPSPASDSIMSKRKLCNTTSRAKLFVQLTLLSLPSKPVFFKMQIASLVFLVASVVNFGSAAVSRGVQTFNRTNPINVWTINEFTSDDSQVSFSVTLGGALDQNSTCGPSSLMNEWVQCTGSLSTNFSYNPQNQELSLSSNVTQNAIDGTLYSLLKGCGPVDATQKSFQVPALSLEDFADDSASSPQPPPEPPLF</sequence>
<gene>
    <name evidence="1" type="ORF">O181_032798</name>
</gene>
<keyword evidence="2" id="KW-1185">Reference proteome</keyword>
<evidence type="ECO:0000313" key="1">
    <source>
        <dbReference type="EMBL" id="MBW0493083.1"/>
    </source>
</evidence>
<organism evidence="1 2">
    <name type="scientific">Austropuccinia psidii MF-1</name>
    <dbReference type="NCBI Taxonomy" id="1389203"/>
    <lineage>
        <taxon>Eukaryota</taxon>
        <taxon>Fungi</taxon>
        <taxon>Dikarya</taxon>
        <taxon>Basidiomycota</taxon>
        <taxon>Pucciniomycotina</taxon>
        <taxon>Pucciniomycetes</taxon>
        <taxon>Pucciniales</taxon>
        <taxon>Sphaerophragmiaceae</taxon>
        <taxon>Austropuccinia</taxon>
    </lineage>
</organism>
<protein>
    <submittedName>
        <fullName evidence="1">Uncharacterized protein</fullName>
    </submittedName>
</protein>
<evidence type="ECO:0000313" key="2">
    <source>
        <dbReference type="Proteomes" id="UP000765509"/>
    </source>
</evidence>
<proteinExistence type="predicted"/>